<reference evidence="1 2" key="1">
    <citation type="submission" date="2016-10" db="EMBL/GenBank/DDBJ databases">
        <title>Draft genome sequence of Coniochaeta ligniaria NRRL30616, a lignocellulolytic fungus for bioabatement of inhibitors in plant biomass hydrolysates.</title>
        <authorList>
            <consortium name="DOE Joint Genome Institute"/>
            <person name="Jimenez D.J."/>
            <person name="Hector R.E."/>
            <person name="Riley R."/>
            <person name="Sun H."/>
            <person name="Grigoriev I.V."/>
            <person name="Van Elsas J.D."/>
            <person name="Nichols N.N."/>
        </authorList>
    </citation>
    <scope>NUCLEOTIDE SEQUENCE [LARGE SCALE GENOMIC DNA]</scope>
    <source>
        <strain evidence="1 2">NRRL 30616</strain>
    </source>
</reference>
<name>A0A1J7IFP8_9PEZI</name>
<sequence>MDRFVLPLSRGFEYSASCWKYRVRERSSPESEVHIGGLLLARELELWVLLFEACSVRVGMWLIDQPDDKARRRSHNYKPDIQDIEDNPGRLPIFVRGKVLTFHVNSGLPSAASLLRFAVSRTPSAVCDPHPALCGDISGAVLTAISMRGVVAVA</sequence>
<proteinExistence type="predicted"/>
<keyword evidence="2" id="KW-1185">Reference proteome</keyword>
<dbReference type="AlphaFoldDB" id="A0A1J7IFP8"/>
<evidence type="ECO:0000313" key="2">
    <source>
        <dbReference type="Proteomes" id="UP000182658"/>
    </source>
</evidence>
<accession>A0A1J7IFP8</accession>
<protein>
    <submittedName>
        <fullName evidence="1">Uncharacterized protein</fullName>
    </submittedName>
</protein>
<organism evidence="1 2">
    <name type="scientific">Coniochaeta ligniaria NRRL 30616</name>
    <dbReference type="NCBI Taxonomy" id="1408157"/>
    <lineage>
        <taxon>Eukaryota</taxon>
        <taxon>Fungi</taxon>
        <taxon>Dikarya</taxon>
        <taxon>Ascomycota</taxon>
        <taxon>Pezizomycotina</taxon>
        <taxon>Sordariomycetes</taxon>
        <taxon>Sordariomycetidae</taxon>
        <taxon>Coniochaetales</taxon>
        <taxon>Coniochaetaceae</taxon>
        <taxon>Coniochaeta</taxon>
    </lineage>
</organism>
<evidence type="ECO:0000313" key="1">
    <source>
        <dbReference type="EMBL" id="OIW26286.1"/>
    </source>
</evidence>
<gene>
    <name evidence="1" type="ORF">CONLIGDRAFT_468523</name>
</gene>
<dbReference type="EMBL" id="KV875100">
    <property type="protein sequence ID" value="OIW26286.1"/>
    <property type="molecule type" value="Genomic_DNA"/>
</dbReference>
<dbReference type="Proteomes" id="UP000182658">
    <property type="component" value="Unassembled WGS sequence"/>
</dbReference>
<dbReference type="InParanoid" id="A0A1J7IFP8"/>